<dbReference type="SUPFAM" id="SSF55811">
    <property type="entry name" value="Nudix"/>
    <property type="match status" value="1"/>
</dbReference>
<proteinExistence type="predicted"/>
<feature type="domain" description="Nudix hydrolase" evidence="1">
    <location>
        <begin position="2"/>
        <end position="135"/>
    </location>
</feature>
<dbReference type="AlphaFoldDB" id="A0A075H0W6"/>
<sequence>MYSTSIVTSFITNDQKILLLKRSNQVKTMKCLWAGISGIIEKGDKTPLSRAKIEIFEEVGIKEEELKLLKSIQQQRIVSPQYKNHEWNIFPFLFSTKNMEIKLNWENSEFKWIKPTEIVNYKTVPDLDKILSNLL</sequence>
<accession>A0A075H0W6</accession>
<dbReference type="InterPro" id="IPR000086">
    <property type="entry name" value="NUDIX_hydrolase_dom"/>
</dbReference>
<dbReference type="Pfam" id="PF00293">
    <property type="entry name" value="NUDIX"/>
    <property type="match status" value="1"/>
</dbReference>
<dbReference type="Gene3D" id="3.90.79.10">
    <property type="entry name" value="Nucleoside Triphosphate Pyrophosphohydrolase"/>
    <property type="match status" value="1"/>
</dbReference>
<keyword evidence="2" id="KW-0378">Hydrolase</keyword>
<dbReference type="GO" id="GO:0016787">
    <property type="term" value="F:hydrolase activity"/>
    <property type="evidence" value="ECO:0007669"/>
    <property type="project" value="UniProtKB-KW"/>
</dbReference>
<evidence type="ECO:0000259" key="1">
    <source>
        <dbReference type="PROSITE" id="PS51462"/>
    </source>
</evidence>
<dbReference type="InterPro" id="IPR015797">
    <property type="entry name" value="NUDIX_hydrolase-like_dom_sf"/>
</dbReference>
<evidence type="ECO:0000313" key="2">
    <source>
        <dbReference type="EMBL" id="AIF08775.1"/>
    </source>
</evidence>
<dbReference type="EMBL" id="KF900841">
    <property type="protein sequence ID" value="AIF08775.1"/>
    <property type="molecule type" value="Genomic_DNA"/>
</dbReference>
<dbReference type="PROSITE" id="PS51462">
    <property type="entry name" value="NUDIX"/>
    <property type="match status" value="1"/>
</dbReference>
<protein>
    <submittedName>
        <fullName evidence="2">NUDIX hydrolase</fullName>
    </submittedName>
</protein>
<name>A0A075H0W6_9ARCH</name>
<organism evidence="2">
    <name type="scientific">uncultured marine thaumarchaeote KM3_32_D07</name>
    <dbReference type="NCBI Taxonomy" id="1456123"/>
    <lineage>
        <taxon>Archaea</taxon>
        <taxon>Nitrososphaerota</taxon>
        <taxon>environmental samples</taxon>
    </lineage>
</organism>
<reference evidence="2" key="1">
    <citation type="journal article" date="2014" name="Genome Biol. Evol.">
        <title>Pangenome evidence for extensive interdomain horizontal transfer affecting lineage core and shell genes in uncultured planktonic thaumarchaeota and euryarchaeota.</title>
        <authorList>
            <person name="Deschamps P."/>
            <person name="Zivanovic Y."/>
            <person name="Moreira D."/>
            <person name="Rodriguez-Valera F."/>
            <person name="Lopez-Garcia P."/>
        </authorList>
    </citation>
    <scope>NUCLEOTIDE SEQUENCE</scope>
</reference>